<reference evidence="1" key="1">
    <citation type="journal article" date="2021" name="Nat. Commun.">
        <title>Genetic determinants of endophytism in the Arabidopsis root mycobiome.</title>
        <authorList>
            <person name="Mesny F."/>
            <person name="Miyauchi S."/>
            <person name="Thiergart T."/>
            <person name="Pickel B."/>
            <person name="Atanasova L."/>
            <person name="Karlsson M."/>
            <person name="Huettel B."/>
            <person name="Barry K.W."/>
            <person name="Haridas S."/>
            <person name="Chen C."/>
            <person name="Bauer D."/>
            <person name="Andreopoulos W."/>
            <person name="Pangilinan J."/>
            <person name="LaButti K."/>
            <person name="Riley R."/>
            <person name="Lipzen A."/>
            <person name="Clum A."/>
            <person name="Drula E."/>
            <person name="Henrissat B."/>
            <person name="Kohler A."/>
            <person name="Grigoriev I.V."/>
            <person name="Martin F.M."/>
            <person name="Hacquard S."/>
        </authorList>
    </citation>
    <scope>NUCLEOTIDE SEQUENCE</scope>
    <source>
        <strain evidence="1">MPI-CAGE-CH-0230</strain>
    </source>
</reference>
<dbReference type="GeneID" id="70185631"/>
<name>A0A9P8XQ10_9PEZI</name>
<protein>
    <submittedName>
        <fullName evidence="1">Uncharacterized protein</fullName>
    </submittedName>
</protein>
<proteinExistence type="predicted"/>
<organism evidence="1 2">
    <name type="scientific">Microdochium trichocladiopsis</name>
    <dbReference type="NCBI Taxonomy" id="1682393"/>
    <lineage>
        <taxon>Eukaryota</taxon>
        <taxon>Fungi</taxon>
        <taxon>Dikarya</taxon>
        <taxon>Ascomycota</taxon>
        <taxon>Pezizomycotina</taxon>
        <taxon>Sordariomycetes</taxon>
        <taxon>Xylariomycetidae</taxon>
        <taxon>Xylariales</taxon>
        <taxon>Microdochiaceae</taxon>
        <taxon>Microdochium</taxon>
    </lineage>
</organism>
<evidence type="ECO:0000313" key="1">
    <source>
        <dbReference type="EMBL" id="KAH7009459.1"/>
    </source>
</evidence>
<keyword evidence="2" id="KW-1185">Reference proteome</keyword>
<dbReference type="EMBL" id="JAGTJQ010000018">
    <property type="protein sequence ID" value="KAH7009459.1"/>
    <property type="molecule type" value="Genomic_DNA"/>
</dbReference>
<sequence>MSQLYFPLDPTRFQIRLLRFEPASTSSFNEHDPTVSESPENSQKVCLLRCAMDVVSLDDGPEFVALSYV</sequence>
<accession>A0A9P8XQ10</accession>
<dbReference type="RefSeq" id="XP_046004087.1">
    <property type="nucleotide sequence ID" value="XM_046156085.1"/>
</dbReference>
<dbReference type="Proteomes" id="UP000756346">
    <property type="component" value="Unassembled WGS sequence"/>
</dbReference>
<dbReference type="AlphaFoldDB" id="A0A9P8XQ10"/>
<gene>
    <name evidence="1" type="ORF">B0I36DRAFT_342456</name>
</gene>
<evidence type="ECO:0000313" key="2">
    <source>
        <dbReference type="Proteomes" id="UP000756346"/>
    </source>
</evidence>
<comment type="caution">
    <text evidence="1">The sequence shown here is derived from an EMBL/GenBank/DDBJ whole genome shotgun (WGS) entry which is preliminary data.</text>
</comment>